<dbReference type="AlphaFoldDB" id="A0A1F4R663"/>
<dbReference type="GO" id="GO:0009055">
    <property type="term" value="F:electron transfer activity"/>
    <property type="evidence" value="ECO:0007669"/>
    <property type="project" value="InterPro"/>
</dbReference>
<evidence type="ECO:0000256" key="4">
    <source>
        <dbReference type="ARBA" id="ARBA00022643"/>
    </source>
</evidence>
<evidence type="ECO:0000256" key="5">
    <source>
        <dbReference type="ARBA" id="ARBA00022982"/>
    </source>
</evidence>
<dbReference type="Proteomes" id="UP000176938">
    <property type="component" value="Unassembled WGS sequence"/>
</dbReference>
<name>A0A1F4R663_UNCSA</name>
<keyword evidence="6" id="KW-1278">Translocase</keyword>
<keyword evidence="5 6" id="KW-0249">Electron transport</keyword>
<comment type="subunit">
    <text evidence="6">The complex is composed of six subunits: RnfA, RnfB, RnfC, RnfD, RnfE and RnfG.</text>
</comment>
<evidence type="ECO:0000259" key="7">
    <source>
        <dbReference type="SMART" id="SM00900"/>
    </source>
</evidence>
<keyword evidence="1 6" id="KW-0813">Transport</keyword>
<feature type="modified residue" description="FMN phosphoryl threonine" evidence="6">
    <location>
        <position position="129"/>
    </location>
</feature>
<dbReference type="PANTHER" id="PTHR36118:SF1">
    <property type="entry name" value="ION-TRANSLOCATING OXIDOREDUCTASE COMPLEX SUBUNIT G"/>
    <property type="match status" value="1"/>
</dbReference>
<proteinExistence type="inferred from homology"/>
<dbReference type="SMART" id="SM00900">
    <property type="entry name" value="FMN_bind"/>
    <property type="match status" value="1"/>
</dbReference>
<evidence type="ECO:0000256" key="1">
    <source>
        <dbReference type="ARBA" id="ARBA00022448"/>
    </source>
</evidence>
<dbReference type="InterPro" id="IPR007329">
    <property type="entry name" value="FMN-bd"/>
</dbReference>
<keyword evidence="4 6" id="KW-0288">FMN</keyword>
<keyword evidence="6" id="KW-1133">Transmembrane helix</keyword>
<comment type="cofactor">
    <cofactor evidence="6">
        <name>FMN</name>
        <dbReference type="ChEBI" id="CHEBI:58210"/>
    </cofactor>
</comment>
<evidence type="ECO:0000256" key="2">
    <source>
        <dbReference type="ARBA" id="ARBA00022553"/>
    </source>
</evidence>
<feature type="domain" description="FMN-binding" evidence="7">
    <location>
        <begin position="63"/>
        <end position="146"/>
    </location>
</feature>
<reference evidence="8 9" key="1">
    <citation type="journal article" date="2016" name="Nat. Commun.">
        <title>Thousands of microbial genomes shed light on interconnected biogeochemical processes in an aquifer system.</title>
        <authorList>
            <person name="Anantharaman K."/>
            <person name="Brown C.T."/>
            <person name="Hug L.A."/>
            <person name="Sharon I."/>
            <person name="Castelle C.J."/>
            <person name="Probst A.J."/>
            <person name="Thomas B.C."/>
            <person name="Singh A."/>
            <person name="Wilkins M.J."/>
            <person name="Karaoz U."/>
            <person name="Brodie E.L."/>
            <person name="Williams K.H."/>
            <person name="Hubbard S.S."/>
            <person name="Banfield J.F."/>
        </authorList>
    </citation>
    <scope>NUCLEOTIDE SEQUENCE [LARGE SCALE GENOMIC DNA]</scope>
</reference>
<evidence type="ECO:0000313" key="8">
    <source>
        <dbReference type="EMBL" id="OGC02933.1"/>
    </source>
</evidence>
<dbReference type="GO" id="GO:0022900">
    <property type="term" value="P:electron transport chain"/>
    <property type="evidence" value="ECO:0007669"/>
    <property type="project" value="UniProtKB-UniRule"/>
</dbReference>
<keyword evidence="3 6" id="KW-0285">Flavoprotein</keyword>
<keyword evidence="6" id="KW-0472">Membrane</keyword>
<dbReference type="EC" id="7.-.-.-" evidence="6"/>
<comment type="subcellular location">
    <subcellularLocation>
        <location evidence="6">Cell membrane</location>
        <topology evidence="6">Single-pass membrane protein</topology>
    </subcellularLocation>
</comment>
<evidence type="ECO:0000256" key="3">
    <source>
        <dbReference type="ARBA" id="ARBA00022630"/>
    </source>
</evidence>
<keyword evidence="6" id="KW-1003">Cell membrane</keyword>
<gene>
    <name evidence="6" type="primary">rnfG</name>
    <name evidence="8" type="ORF">A3H38_04935</name>
</gene>
<dbReference type="Pfam" id="PF04205">
    <property type="entry name" value="FMN_bind"/>
    <property type="match status" value="1"/>
</dbReference>
<comment type="caution">
    <text evidence="8">The sequence shown here is derived from an EMBL/GenBank/DDBJ whole genome shotgun (WGS) entry which is preliminary data.</text>
</comment>
<dbReference type="PANTHER" id="PTHR36118">
    <property type="entry name" value="ION-TRANSLOCATING OXIDOREDUCTASE COMPLEX SUBUNIT G"/>
    <property type="match status" value="1"/>
</dbReference>
<accession>A0A1F4R663</accession>
<dbReference type="InterPro" id="IPR010209">
    <property type="entry name" value="Ion_transpt_RnfG/RsxG"/>
</dbReference>
<evidence type="ECO:0000256" key="6">
    <source>
        <dbReference type="HAMAP-Rule" id="MF_00479"/>
    </source>
</evidence>
<dbReference type="GO" id="GO:0010181">
    <property type="term" value="F:FMN binding"/>
    <property type="evidence" value="ECO:0007669"/>
    <property type="project" value="InterPro"/>
</dbReference>
<sequence>MTKIIKLALILMVICVISAGLLAKVYHYTQPLIERNAQEKLERFRQEVLAGQVGQAVLASPRGYSGLIDLLVGVNPSGKVIKVKVLNHRETPGLGSNIVKDKFLLQFSGRSQADKLEPKQDIDAITGATISSRAVCEGIKQVLKTVDQPQGEKL</sequence>
<organism evidence="8 9">
    <name type="scientific">candidate division WOR-1 bacterium RIFCSPLOWO2_02_FULL_46_20</name>
    <dbReference type="NCBI Taxonomy" id="1802567"/>
    <lineage>
        <taxon>Bacteria</taxon>
        <taxon>Bacillati</taxon>
        <taxon>Saganbacteria</taxon>
    </lineage>
</organism>
<dbReference type="HAMAP" id="MF_00479">
    <property type="entry name" value="RsxG_RnfG"/>
    <property type="match status" value="1"/>
</dbReference>
<protein>
    <recommendedName>
        <fullName evidence="6">Ion-translocating oxidoreductase complex subunit G</fullName>
        <ecNumber evidence="6">7.-.-.-</ecNumber>
    </recommendedName>
    <alternativeName>
        <fullName evidence="6">Rnf electron transport complex subunit G</fullName>
    </alternativeName>
</protein>
<comment type="similarity">
    <text evidence="6">Belongs to the RnfG family.</text>
</comment>
<keyword evidence="2 6" id="KW-0597">Phosphoprotein</keyword>
<keyword evidence="6" id="KW-0812">Transmembrane</keyword>
<dbReference type="GO" id="GO:0005886">
    <property type="term" value="C:plasma membrane"/>
    <property type="evidence" value="ECO:0007669"/>
    <property type="project" value="UniProtKB-SubCell"/>
</dbReference>
<evidence type="ECO:0000313" key="9">
    <source>
        <dbReference type="Proteomes" id="UP000176938"/>
    </source>
</evidence>
<comment type="function">
    <text evidence="6">Part of a membrane-bound complex that couples electron transfer with translocation of ions across the membrane.</text>
</comment>
<dbReference type="EMBL" id="METP01000066">
    <property type="protein sequence ID" value="OGC02933.1"/>
    <property type="molecule type" value="Genomic_DNA"/>
</dbReference>